<comment type="caution">
    <text evidence="1">The sequence shown here is derived from an EMBL/GenBank/DDBJ whole genome shotgun (WGS) entry which is preliminary data.</text>
</comment>
<evidence type="ECO:0008006" key="3">
    <source>
        <dbReference type="Google" id="ProtNLM"/>
    </source>
</evidence>
<gene>
    <name evidence="1" type="ORF">R3Q15_09500</name>
</gene>
<reference evidence="1" key="1">
    <citation type="submission" date="2023-10" db="EMBL/GenBank/DDBJ databases">
        <title>Development of a sustainable strategy for remediation of hydrocarbon-contaminated territories based on the waste exchange concept.</title>
        <authorList>
            <person name="Krivoruchko A."/>
        </authorList>
    </citation>
    <scope>NUCLEOTIDE SEQUENCE</scope>
    <source>
        <strain evidence="1">IEGM 1279</strain>
    </source>
</reference>
<evidence type="ECO:0000313" key="2">
    <source>
        <dbReference type="Proteomes" id="UP001185922"/>
    </source>
</evidence>
<proteinExistence type="predicted"/>
<evidence type="ECO:0000313" key="1">
    <source>
        <dbReference type="EMBL" id="MDV6312116.1"/>
    </source>
</evidence>
<dbReference type="Proteomes" id="UP001185922">
    <property type="component" value="Unassembled WGS sequence"/>
</dbReference>
<sequence>MAPNHSPSRGKTYLYIYRNDVLNRVYVGIGSSPARAWQPHNPAVDTLRAHSDTEVFITDAPFPDRPSAEMAESAAICAAAAAGTEVLSDRDDLSALTNIAKVSSSKHLRVAVYRRDGVVRFDDLERTALVTLSFDAIGRGSTRRPVLHGGRSAQVFHKRATRFWGLSAADQRRRRKQLPDGTLPRDVERLIAVQKSTHTILGAWTLDDRQWRQTSGGWVFITRDELPELRGQQLDWCGAQPGNLLTWSPDIRAEIKA</sequence>
<accession>A0AAE4R770</accession>
<organism evidence="1 2">
    <name type="scientific">Gordonia amicalis</name>
    <dbReference type="NCBI Taxonomy" id="89053"/>
    <lineage>
        <taxon>Bacteria</taxon>
        <taxon>Bacillati</taxon>
        <taxon>Actinomycetota</taxon>
        <taxon>Actinomycetes</taxon>
        <taxon>Mycobacteriales</taxon>
        <taxon>Gordoniaceae</taxon>
        <taxon>Gordonia</taxon>
    </lineage>
</organism>
<dbReference type="EMBL" id="JAWLKH010000007">
    <property type="protein sequence ID" value="MDV6312116.1"/>
    <property type="molecule type" value="Genomic_DNA"/>
</dbReference>
<name>A0AAE4R770_9ACTN</name>
<dbReference type="RefSeq" id="WP_152640972.1">
    <property type="nucleotide sequence ID" value="NZ_JAWLKH010000007.1"/>
</dbReference>
<dbReference type="AlphaFoldDB" id="A0AAE4R770"/>
<protein>
    <recommendedName>
        <fullName evidence="3">GIY-YIG domain-containing protein</fullName>
    </recommendedName>
</protein>